<sequence>MDIQSDCMEFALPVISPEMTGLDSEERNAQPLVWHAKSKLYSHSVELHAERQPLYRGTHIGTTISTRILAAIDRRKRPILSSLKKFNGYRNDYLTKFAPEQLNLPENQPLTHHTFTNLSLDSTFWQDVYLFHSQAPWARNADVRAGIQAVLSIDRSQEEKVIVSQEFKSALSWAVELHASILSRLDEIDQQILALEEEVDGNAGLDSDFNMRPPNGFQSITSVNLGECEEINKLVLVQSVLQEELSKHRSLMRRWAGDVLDLWQTLYGPDSPDHLWFSLISSLPSPSVYVTETENGDSESINILDEEDSSSDVDGEEINATEMMNLLNIANND</sequence>
<dbReference type="EMBL" id="AJIL01000166">
    <property type="protein sequence ID" value="KNE92364.1"/>
    <property type="molecule type" value="Genomic_DNA"/>
</dbReference>
<evidence type="ECO:0000313" key="1">
    <source>
        <dbReference type="EMBL" id="KNE92364.1"/>
    </source>
</evidence>
<gene>
    <name evidence="1" type="ORF">PSTG_14200</name>
</gene>
<name>A0A0L0V028_9BASI</name>
<dbReference type="AlphaFoldDB" id="A0A0L0V028"/>
<reference evidence="2" key="1">
    <citation type="submission" date="2014-03" db="EMBL/GenBank/DDBJ databases">
        <title>The Genome Sequence of Puccinia striiformis f. sp. tritici PST-78.</title>
        <authorList>
            <consortium name="The Broad Institute Genome Sequencing Platform"/>
            <person name="Cuomo C."/>
            <person name="Hulbert S."/>
            <person name="Chen X."/>
            <person name="Walker B."/>
            <person name="Young S.K."/>
            <person name="Zeng Q."/>
            <person name="Gargeya S."/>
            <person name="Fitzgerald M."/>
            <person name="Haas B."/>
            <person name="Abouelleil A."/>
            <person name="Alvarado L."/>
            <person name="Arachchi H.M."/>
            <person name="Berlin A.M."/>
            <person name="Chapman S.B."/>
            <person name="Goldberg J."/>
            <person name="Griggs A."/>
            <person name="Gujja S."/>
            <person name="Hansen M."/>
            <person name="Howarth C."/>
            <person name="Imamovic A."/>
            <person name="Larimer J."/>
            <person name="McCowan C."/>
            <person name="Montmayeur A."/>
            <person name="Murphy C."/>
            <person name="Neiman D."/>
            <person name="Pearson M."/>
            <person name="Priest M."/>
            <person name="Roberts A."/>
            <person name="Saif S."/>
            <person name="Shea T."/>
            <person name="Sisk P."/>
            <person name="Sykes S."/>
            <person name="Wortman J."/>
            <person name="Nusbaum C."/>
            <person name="Birren B."/>
        </authorList>
    </citation>
    <scope>NUCLEOTIDE SEQUENCE [LARGE SCALE GENOMIC DNA]</scope>
    <source>
        <strain evidence="2">race PST-78</strain>
    </source>
</reference>
<protein>
    <submittedName>
        <fullName evidence="1">Uncharacterized protein</fullName>
    </submittedName>
</protein>
<comment type="caution">
    <text evidence="1">The sequence shown here is derived from an EMBL/GenBank/DDBJ whole genome shotgun (WGS) entry which is preliminary data.</text>
</comment>
<dbReference type="OrthoDB" id="3364670at2759"/>
<dbReference type="Proteomes" id="UP000054564">
    <property type="component" value="Unassembled WGS sequence"/>
</dbReference>
<keyword evidence="2" id="KW-1185">Reference proteome</keyword>
<organism evidence="1 2">
    <name type="scientific">Puccinia striiformis f. sp. tritici PST-78</name>
    <dbReference type="NCBI Taxonomy" id="1165861"/>
    <lineage>
        <taxon>Eukaryota</taxon>
        <taxon>Fungi</taxon>
        <taxon>Dikarya</taxon>
        <taxon>Basidiomycota</taxon>
        <taxon>Pucciniomycotina</taxon>
        <taxon>Pucciniomycetes</taxon>
        <taxon>Pucciniales</taxon>
        <taxon>Pucciniaceae</taxon>
        <taxon>Puccinia</taxon>
    </lineage>
</organism>
<proteinExistence type="predicted"/>
<accession>A0A0L0V028</accession>
<dbReference type="PANTHER" id="PTHR33096:SF1">
    <property type="entry name" value="CXC1-LIKE CYSTEINE CLUSTER ASSOCIATED WITH KDZ TRANSPOSASES DOMAIN-CONTAINING PROTEIN"/>
    <property type="match status" value="1"/>
</dbReference>
<evidence type="ECO:0000313" key="2">
    <source>
        <dbReference type="Proteomes" id="UP000054564"/>
    </source>
</evidence>
<dbReference type="PANTHER" id="PTHR33096">
    <property type="entry name" value="CXC2 DOMAIN-CONTAINING PROTEIN"/>
    <property type="match status" value="1"/>
</dbReference>